<gene>
    <name evidence="1" type="ORF">CBRE1094_LOCUS24874</name>
</gene>
<name>A0A7S2H4F0_9EUKA</name>
<evidence type="ECO:0000313" key="1">
    <source>
        <dbReference type="EMBL" id="CAD9480185.1"/>
    </source>
</evidence>
<dbReference type="EMBL" id="HBGU01045709">
    <property type="protein sequence ID" value="CAD9480185.1"/>
    <property type="molecule type" value="Transcribed_RNA"/>
</dbReference>
<reference evidence="1" key="1">
    <citation type="submission" date="2021-01" db="EMBL/GenBank/DDBJ databases">
        <authorList>
            <person name="Corre E."/>
            <person name="Pelletier E."/>
            <person name="Niang G."/>
            <person name="Scheremetjew M."/>
            <person name="Finn R."/>
            <person name="Kale V."/>
            <person name="Holt S."/>
            <person name="Cochrane G."/>
            <person name="Meng A."/>
            <person name="Brown T."/>
            <person name="Cohen L."/>
        </authorList>
    </citation>
    <scope>NUCLEOTIDE SEQUENCE</scope>
    <source>
        <strain evidence="1">UTEX LB 985</strain>
    </source>
</reference>
<accession>A0A7S2H4F0</accession>
<proteinExistence type="predicted"/>
<protein>
    <submittedName>
        <fullName evidence="1">Uncharacterized protein</fullName>
    </submittedName>
</protein>
<organism evidence="1">
    <name type="scientific">Haptolina brevifila</name>
    <dbReference type="NCBI Taxonomy" id="156173"/>
    <lineage>
        <taxon>Eukaryota</taxon>
        <taxon>Haptista</taxon>
        <taxon>Haptophyta</taxon>
        <taxon>Prymnesiophyceae</taxon>
        <taxon>Prymnesiales</taxon>
        <taxon>Prymnesiaceae</taxon>
        <taxon>Haptolina</taxon>
    </lineage>
</organism>
<dbReference type="AlphaFoldDB" id="A0A7S2H4F0"/>
<sequence>MLHHFQVPSIVATLDAWRKVLSVIGGPYKERWPDEEARIIFISTVFTYSQRLTALTFLYGNLRHVGLVYAAVLPQIGVEPRDHDHARRFLADLASGKYNHKYFYFDVLAGDWLFLSGAVNTHHAPPSQLARELLAWERECVRMWRAEERWPTLAEQRAFLDL</sequence>